<gene>
    <name evidence="2" type="ORF">BO71DRAFT_403865</name>
</gene>
<evidence type="ECO:0008006" key="4">
    <source>
        <dbReference type="Google" id="ProtNLM"/>
    </source>
</evidence>
<name>A0A319CVD6_9EURO</name>
<sequence length="455" mass="49941">MSSPTTPTPTPTPTPPRRADLEVSLDQPDRLFVPGDTITGTVHNWAKPARPSSIDIILEGRSKTCTQAKSQSGFVNRSRVPLVYQVHHVEVPEPPSSEDPVRYAITVPDTVDLDPTGAAAKINPSRFYWSKSWTEAAGYKHEPGHALPPSMMMPTRVDTREGVSCGWGHIQYTLRAVQTCETGGQGTRRESDHEAVRIGRARISREQFNERFGATKNTARHKERLTIRNRLLDPCAESEESTWKNSVKDAFRDIPTLVLILAVTAPKAVALGDKVNLGISLAASSLQRGFPLPSLTLHHVNVHLVGIQGLRVMGRIIKAAPRYEFPGGTRAGHAFTTRHVFHPTEDDSGYQDTACEVRFRIPASCLPTFQTYNIQQKWQIKVETVFRCVKQEVKAQIECDLELVACQRSGDGEADDDGASAEAPPLEEYDPNGLEMSSDVAGGVGSLVSGISMFT</sequence>
<dbReference type="OrthoDB" id="3789699at2759"/>
<dbReference type="InterPro" id="IPR014752">
    <property type="entry name" value="Arrestin-like_C"/>
</dbReference>
<dbReference type="VEuPathDB" id="FungiDB:BO71DRAFT_403865"/>
<dbReference type="EMBL" id="KZ826095">
    <property type="protein sequence ID" value="PYH88431.1"/>
    <property type="molecule type" value="Genomic_DNA"/>
</dbReference>
<dbReference type="AlphaFoldDB" id="A0A319CVD6"/>
<feature type="region of interest" description="Disordered" evidence="1">
    <location>
        <begin position="1"/>
        <end position="20"/>
    </location>
</feature>
<feature type="region of interest" description="Disordered" evidence="1">
    <location>
        <begin position="411"/>
        <end position="435"/>
    </location>
</feature>
<protein>
    <recommendedName>
        <fullName evidence="4">Arrestin-like N-terminal domain-containing protein</fullName>
    </recommendedName>
</protein>
<keyword evidence="3" id="KW-1185">Reference proteome</keyword>
<reference evidence="2 3" key="1">
    <citation type="submission" date="2018-02" db="EMBL/GenBank/DDBJ databases">
        <title>The genomes of Aspergillus section Nigri reveals drivers in fungal speciation.</title>
        <authorList>
            <consortium name="DOE Joint Genome Institute"/>
            <person name="Vesth T.C."/>
            <person name="Nybo J."/>
            <person name="Theobald S."/>
            <person name="Brandl J."/>
            <person name="Frisvad J.C."/>
            <person name="Nielsen K.F."/>
            <person name="Lyhne E.K."/>
            <person name="Kogle M.E."/>
            <person name="Kuo A."/>
            <person name="Riley R."/>
            <person name="Clum A."/>
            <person name="Nolan M."/>
            <person name="Lipzen A."/>
            <person name="Salamov A."/>
            <person name="Henrissat B."/>
            <person name="Wiebenga A."/>
            <person name="De vries R.P."/>
            <person name="Grigoriev I.V."/>
            <person name="Mortensen U.H."/>
            <person name="Andersen M.R."/>
            <person name="Baker S.E."/>
        </authorList>
    </citation>
    <scope>NUCLEOTIDE SEQUENCE [LARGE SCALE GENOMIC DNA]</scope>
    <source>
        <strain evidence="2 3">CBS 707.79</strain>
    </source>
</reference>
<dbReference type="Gene3D" id="2.60.40.640">
    <property type="match status" value="1"/>
</dbReference>
<proteinExistence type="predicted"/>
<organism evidence="2 3">
    <name type="scientific">Aspergillus ellipticus CBS 707.79</name>
    <dbReference type="NCBI Taxonomy" id="1448320"/>
    <lineage>
        <taxon>Eukaryota</taxon>
        <taxon>Fungi</taxon>
        <taxon>Dikarya</taxon>
        <taxon>Ascomycota</taxon>
        <taxon>Pezizomycotina</taxon>
        <taxon>Eurotiomycetes</taxon>
        <taxon>Eurotiomycetidae</taxon>
        <taxon>Eurotiales</taxon>
        <taxon>Aspergillaceae</taxon>
        <taxon>Aspergillus</taxon>
        <taxon>Aspergillus subgen. Circumdati</taxon>
    </lineage>
</organism>
<evidence type="ECO:0000313" key="3">
    <source>
        <dbReference type="Proteomes" id="UP000247810"/>
    </source>
</evidence>
<evidence type="ECO:0000256" key="1">
    <source>
        <dbReference type="SAM" id="MobiDB-lite"/>
    </source>
</evidence>
<feature type="compositionally biased region" description="Pro residues" evidence="1">
    <location>
        <begin position="1"/>
        <end position="16"/>
    </location>
</feature>
<feature type="compositionally biased region" description="Acidic residues" evidence="1">
    <location>
        <begin position="412"/>
        <end position="430"/>
    </location>
</feature>
<dbReference type="Proteomes" id="UP000247810">
    <property type="component" value="Unassembled WGS sequence"/>
</dbReference>
<accession>A0A319CVD6</accession>
<evidence type="ECO:0000313" key="2">
    <source>
        <dbReference type="EMBL" id="PYH88431.1"/>
    </source>
</evidence>